<gene>
    <name evidence="3" type="ORF">QR680_002019</name>
</gene>
<keyword evidence="4" id="KW-1185">Reference proteome</keyword>
<name>A0AA39LHB5_9BILA</name>
<keyword evidence="1" id="KW-1133">Transmembrane helix</keyword>
<evidence type="ECO:0000313" key="4">
    <source>
        <dbReference type="Proteomes" id="UP001175271"/>
    </source>
</evidence>
<keyword evidence="2" id="KW-0732">Signal</keyword>
<dbReference type="EMBL" id="JAUCMV010000005">
    <property type="protein sequence ID" value="KAK0397175.1"/>
    <property type="molecule type" value="Genomic_DNA"/>
</dbReference>
<accession>A0AA39LHB5</accession>
<evidence type="ECO:0000256" key="2">
    <source>
        <dbReference type="SAM" id="SignalP"/>
    </source>
</evidence>
<sequence length="96" mass="11245">MQLNSVLVVFCALALALASAEEYRLFRQKRVVAIVPGFSMMCALGGYCGSNYKNFRSHHPDKRYGPYYHNQYIPRHRDVQHVHHHHNHRGYYYGGH</sequence>
<evidence type="ECO:0000256" key="1">
    <source>
        <dbReference type="SAM" id="Phobius"/>
    </source>
</evidence>
<feature type="transmembrane region" description="Helical" evidence="1">
    <location>
        <begin position="30"/>
        <end position="49"/>
    </location>
</feature>
<protein>
    <submittedName>
        <fullName evidence="3">Uncharacterized protein</fullName>
    </submittedName>
</protein>
<feature type="chain" id="PRO_5041300818" evidence="2">
    <location>
        <begin position="21"/>
        <end position="96"/>
    </location>
</feature>
<keyword evidence="1" id="KW-0812">Transmembrane</keyword>
<dbReference type="AlphaFoldDB" id="A0AA39LHB5"/>
<reference evidence="3" key="1">
    <citation type="submission" date="2023-06" db="EMBL/GenBank/DDBJ databases">
        <title>Genomic analysis of the entomopathogenic nematode Steinernema hermaphroditum.</title>
        <authorList>
            <person name="Schwarz E.M."/>
            <person name="Heppert J.K."/>
            <person name="Baniya A."/>
            <person name="Schwartz H.T."/>
            <person name="Tan C.-H."/>
            <person name="Antoshechkin I."/>
            <person name="Sternberg P.W."/>
            <person name="Goodrich-Blair H."/>
            <person name="Dillman A.R."/>
        </authorList>
    </citation>
    <scope>NUCLEOTIDE SEQUENCE</scope>
    <source>
        <strain evidence="3">PS9179</strain>
        <tissue evidence="3">Whole animal</tissue>
    </source>
</reference>
<keyword evidence="1" id="KW-0472">Membrane</keyword>
<dbReference type="Proteomes" id="UP001175271">
    <property type="component" value="Unassembled WGS sequence"/>
</dbReference>
<proteinExistence type="predicted"/>
<organism evidence="3 4">
    <name type="scientific">Steinernema hermaphroditum</name>
    <dbReference type="NCBI Taxonomy" id="289476"/>
    <lineage>
        <taxon>Eukaryota</taxon>
        <taxon>Metazoa</taxon>
        <taxon>Ecdysozoa</taxon>
        <taxon>Nematoda</taxon>
        <taxon>Chromadorea</taxon>
        <taxon>Rhabditida</taxon>
        <taxon>Tylenchina</taxon>
        <taxon>Panagrolaimomorpha</taxon>
        <taxon>Strongyloidoidea</taxon>
        <taxon>Steinernematidae</taxon>
        <taxon>Steinernema</taxon>
    </lineage>
</organism>
<comment type="caution">
    <text evidence="3">The sequence shown here is derived from an EMBL/GenBank/DDBJ whole genome shotgun (WGS) entry which is preliminary data.</text>
</comment>
<evidence type="ECO:0000313" key="3">
    <source>
        <dbReference type="EMBL" id="KAK0397175.1"/>
    </source>
</evidence>
<feature type="signal peptide" evidence="2">
    <location>
        <begin position="1"/>
        <end position="20"/>
    </location>
</feature>